<comment type="subcellular location">
    <subcellularLocation>
        <location evidence="2">Endomembrane system</location>
    </subcellularLocation>
    <subcellularLocation>
        <location evidence="1">Membrane</location>
        <topology evidence="1">Single-pass membrane protein</topology>
    </subcellularLocation>
</comment>
<dbReference type="InterPro" id="IPR001296">
    <property type="entry name" value="Glyco_trans_1"/>
</dbReference>
<keyword evidence="11" id="KW-1185">Reference proteome</keyword>
<evidence type="ECO:0000256" key="5">
    <source>
        <dbReference type="ARBA" id="ARBA00022692"/>
    </source>
</evidence>
<evidence type="ECO:0000256" key="2">
    <source>
        <dbReference type="ARBA" id="ARBA00004308"/>
    </source>
</evidence>
<dbReference type="RefSeq" id="WP_263796106.1">
    <property type="nucleotide sequence ID" value="NZ_AP027141.1"/>
</dbReference>
<name>A0ABM8DWR4_9MICO</name>
<proteinExistence type="predicted"/>
<keyword evidence="7" id="KW-0472">Membrane</keyword>
<dbReference type="Pfam" id="PF00534">
    <property type="entry name" value="Glycos_transf_1"/>
    <property type="match status" value="1"/>
</dbReference>
<dbReference type="CDD" id="cd03801">
    <property type="entry name" value="GT4_PimA-like"/>
    <property type="match status" value="1"/>
</dbReference>
<evidence type="ECO:0000256" key="6">
    <source>
        <dbReference type="ARBA" id="ARBA00022989"/>
    </source>
</evidence>
<evidence type="ECO:0000256" key="3">
    <source>
        <dbReference type="ARBA" id="ARBA00022676"/>
    </source>
</evidence>
<evidence type="ECO:0000313" key="10">
    <source>
        <dbReference type="EMBL" id="BDV30047.1"/>
    </source>
</evidence>
<dbReference type="InterPro" id="IPR038578">
    <property type="entry name" value="GT29-like_sf"/>
</dbReference>
<dbReference type="SUPFAM" id="SSF53756">
    <property type="entry name" value="UDP-Glycosyltransferase/glycogen phosphorylase"/>
    <property type="match status" value="1"/>
</dbReference>
<keyword evidence="3" id="KW-0328">Glycosyltransferase</keyword>
<dbReference type="InterPro" id="IPR001675">
    <property type="entry name" value="Glyco_trans_29"/>
</dbReference>
<dbReference type="Gene3D" id="3.90.1480.20">
    <property type="entry name" value="Glycosyl transferase family 29"/>
    <property type="match status" value="1"/>
</dbReference>
<accession>A0ABM8DWR4</accession>
<dbReference type="EMBL" id="AP027141">
    <property type="protein sequence ID" value="BDV30047.1"/>
    <property type="molecule type" value="Genomic_DNA"/>
</dbReference>
<gene>
    <name evidence="10" type="ORF">Microterr_07070</name>
</gene>
<evidence type="ECO:0000256" key="1">
    <source>
        <dbReference type="ARBA" id="ARBA00004167"/>
    </source>
</evidence>
<dbReference type="Gene3D" id="3.40.50.2000">
    <property type="entry name" value="Glycogen Phosphorylase B"/>
    <property type="match status" value="1"/>
</dbReference>
<evidence type="ECO:0000256" key="8">
    <source>
        <dbReference type="ARBA" id="ARBA00023180"/>
    </source>
</evidence>
<keyword evidence="6" id="KW-1133">Transmembrane helix</keyword>
<evidence type="ECO:0000256" key="4">
    <source>
        <dbReference type="ARBA" id="ARBA00022679"/>
    </source>
</evidence>
<evidence type="ECO:0000259" key="9">
    <source>
        <dbReference type="Pfam" id="PF00534"/>
    </source>
</evidence>
<evidence type="ECO:0000256" key="7">
    <source>
        <dbReference type="ARBA" id="ARBA00023136"/>
    </source>
</evidence>
<evidence type="ECO:0000313" key="11">
    <source>
        <dbReference type="Proteomes" id="UP001317779"/>
    </source>
</evidence>
<dbReference type="Pfam" id="PF00777">
    <property type="entry name" value="Glyco_transf_29"/>
    <property type="match status" value="1"/>
</dbReference>
<keyword evidence="8" id="KW-0325">Glycoprotein</keyword>
<sequence length="810" mass="89566">MKNTLKKIPLVRTLARRLRSLRRRLTARRTGRATLPRGTADRSVDRAWGDDYALTRVEWRDQGPTPALLARARSLSRNTVAWDILPARIWLVFCAALLEAGDRETAERVLRTWVAKKPNAFEALATCLPVARFARDIGVRSGPVERAAAAADVLAANRDADIFGAYVAGKTIAVVGNGPGNLHSGLGATIDAHDIVIRFNNFPKGYEADYGSRTDIWVRGAHREVADRYVIEHFGLVVWEMDLFRNLLEVPSHGDILSRDTRFSPDRVTHIDTATKLSLWESSGLLLPTSGAQILWMLKERLGSLQNVDVYGFSTLDDTDDYGHFFDGLGDMQRRHDVSGEGAFLRTLFADPVTGSAGDPLHRWERSAREQVAAADVASEGGAHSDVAAPAPARVTIVGSAYREYDPAAGKTGGPGGVLATQRVALGDEYRGHPIEYRFQGTDKAELRERLGVQIAGLSGKIADIIIGAEHIRTDPGILRMIDDGRTPLFVCHELGSAYGAYLLGAPYVLVYHQQGSTLQEMRSIGRTPTPHETNVVTRLERLICDNAQKVFFPSLGARDTYRATSRDGLDGHANFADWALYNTVSAVDHDDDASDRRHLIASLRRELRLPAKDEQTDVFLSVGDFNHDKGLDRVPALLERHAALSGRRVVWIAVGAASDKERFAELEAQSKHWNFTARLIGERMTHDRLLALLDDADYYVMLHRNSIFDLATLEAMRAGKALILSPVGGNTEVDLDGNVLFVTEETIDDACRVLETRDPVEWGQRNRRVFEDEFSLERFAGRYRRMLDEQLDALAAEDAAPAVAGRSVA</sequence>
<keyword evidence="5" id="KW-0812">Transmembrane</keyword>
<protein>
    <recommendedName>
        <fullName evidence="9">Glycosyl transferase family 1 domain-containing protein</fullName>
    </recommendedName>
</protein>
<dbReference type="Proteomes" id="UP001317779">
    <property type="component" value="Chromosome"/>
</dbReference>
<reference evidence="10 11" key="1">
    <citation type="submission" date="2022-12" db="EMBL/GenBank/DDBJ databases">
        <title>Microbacterium terricola strain KV-448 chromosome, complete genome.</title>
        <authorList>
            <person name="Oshima T."/>
            <person name="Moriya T."/>
            <person name="Bessho Y."/>
        </authorList>
    </citation>
    <scope>NUCLEOTIDE SEQUENCE [LARGE SCALE GENOMIC DNA]</scope>
    <source>
        <strain evidence="10 11">KV-448</strain>
    </source>
</reference>
<keyword evidence="4" id="KW-0808">Transferase</keyword>
<feature type="domain" description="Glycosyl transferase family 1" evidence="9">
    <location>
        <begin position="612"/>
        <end position="744"/>
    </location>
</feature>
<organism evidence="10 11">
    <name type="scientific">Microbacterium terricola</name>
    <dbReference type="NCBI Taxonomy" id="344163"/>
    <lineage>
        <taxon>Bacteria</taxon>
        <taxon>Bacillati</taxon>
        <taxon>Actinomycetota</taxon>
        <taxon>Actinomycetes</taxon>
        <taxon>Micrococcales</taxon>
        <taxon>Microbacteriaceae</taxon>
        <taxon>Microbacterium</taxon>
    </lineage>
</organism>